<accession>F9FHR9</accession>
<sequence>MSIVSFVWLVLRVLIQLSFCLMIHTRYS</sequence>
<gene>
    <name evidence="2" type="ORF">FOXB_05948</name>
</gene>
<comment type="caution">
    <text evidence="2">The sequence shown here is derived from an EMBL/GenBank/DDBJ whole genome shotgun (WGS) entry which is preliminary data.</text>
</comment>
<evidence type="ECO:0000256" key="1">
    <source>
        <dbReference type="SAM" id="Phobius"/>
    </source>
</evidence>
<reference evidence="2" key="1">
    <citation type="journal article" date="2012" name="Mol. Plant Microbe Interact.">
        <title>A highly conserved effector in Fusarium oxysporum is required for full virulence on Arabidopsis.</title>
        <authorList>
            <person name="Thatcher L.F."/>
            <person name="Gardiner D.M."/>
            <person name="Kazan K."/>
            <person name="Manners J."/>
        </authorList>
    </citation>
    <scope>NUCLEOTIDE SEQUENCE [LARGE SCALE GENOMIC DNA]</scope>
    <source>
        <strain evidence="2">Fo5176</strain>
    </source>
</reference>
<keyword evidence="1" id="KW-0472">Membrane</keyword>
<dbReference type="EMBL" id="AFQF01001831">
    <property type="protein sequence ID" value="EGU83538.1"/>
    <property type="molecule type" value="Genomic_DNA"/>
</dbReference>
<proteinExistence type="predicted"/>
<organism evidence="2">
    <name type="scientific">Fusarium oxysporum (strain Fo5176)</name>
    <name type="common">Fusarium vascular wilt</name>
    <dbReference type="NCBI Taxonomy" id="660025"/>
    <lineage>
        <taxon>Eukaryota</taxon>
        <taxon>Fungi</taxon>
        <taxon>Dikarya</taxon>
        <taxon>Ascomycota</taxon>
        <taxon>Pezizomycotina</taxon>
        <taxon>Sordariomycetes</taxon>
        <taxon>Hypocreomycetidae</taxon>
        <taxon>Hypocreales</taxon>
        <taxon>Nectriaceae</taxon>
        <taxon>Fusarium</taxon>
        <taxon>Fusarium oxysporum species complex</taxon>
    </lineage>
</organism>
<name>F9FHR9_FUSOF</name>
<dbReference type="AlphaFoldDB" id="F9FHR9"/>
<protein>
    <submittedName>
        <fullName evidence="2">Uncharacterized protein</fullName>
    </submittedName>
</protein>
<evidence type="ECO:0000313" key="2">
    <source>
        <dbReference type="EMBL" id="EGU83538.1"/>
    </source>
</evidence>
<keyword evidence="1" id="KW-1133">Transmembrane helix</keyword>
<feature type="transmembrane region" description="Helical" evidence="1">
    <location>
        <begin position="6"/>
        <end position="24"/>
    </location>
</feature>
<keyword evidence="1" id="KW-0812">Transmembrane</keyword>